<dbReference type="RefSeq" id="WP_183777043.1">
    <property type="nucleotide sequence ID" value="NZ_JACIDK010000013.1"/>
</dbReference>
<dbReference type="Proteomes" id="UP000530564">
    <property type="component" value="Unassembled WGS sequence"/>
</dbReference>
<protein>
    <submittedName>
        <fullName evidence="1">Uncharacterized protein</fullName>
    </submittedName>
</protein>
<gene>
    <name evidence="1" type="ORF">GGQ61_004288</name>
</gene>
<accession>A0A840A7H3</accession>
<evidence type="ECO:0000313" key="2">
    <source>
        <dbReference type="Proteomes" id="UP000530564"/>
    </source>
</evidence>
<proteinExistence type="predicted"/>
<organism evidence="1 2">
    <name type="scientific">Phenylobacterium haematophilum</name>
    <dbReference type="NCBI Taxonomy" id="98513"/>
    <lineage>
        <taxon>Bacteria</taxon>
        <taxon>Pseudomonadati</taxon>
        <taxon>Pseudomonadota</taxon>
        <taxon>Alphaproteobacteria</taxon>
        <taxon>Caulobacterales</taxon>
        <taxon>Caulobacteraceae</taxon>
        <taxon>Phenylobacterium</taxon>
    </lineage>
</organism>
<dbReference type="EMBL" id="JACIDK010000013">
    <property type="protein sequence ID" value="MBB3893540.1"/>
    <property type="molecule type" value="Genomic_DNA"/>
</dbReference>
<sequence length="191" mass="21339">MEYDYFQLTLGRERAAQRVLADHLYGSAGVRAVFAPLLGFASDQALVLAAAGTRVSFTPGIVASDRVRLTPTLRPVDEAPPEPGGIYVHNWFTIDGGAVDEFVRLSGEAWPDFEARFETKIFGLFLAEEDEADREAGARRLLLMTRYRDLGEWQTSRDPTTDAMAVFLRRRELTRVSLARACVLMPRESAK</sequence>
<name>A0A840A7H3_9CAUL</name>
<dbReference type="AlphaFoldDB" id="A0A840A7H3"/>
<comment type="caution">
    <text evidence="1">The sequence shown here is derived from an EMBL/GenBank/DDBJ whole genome shotgun (WGS) entry which is preliminary data.</text>
</comment>
<reference evidence="1 2" key="1">
    <citation type="submission" date="2020-08" db="EMBL/GenBank/DDBJ databases">
        <title>Genomic Encyclopedia of Type Strains, Phase IV (KMG-IV): sequencing the most valuable type-strain genomes for metagenomic binning, comparative biology and taxonomic classification.</title>
        <authorList>
            <person name="Goeker M."/>
        </authorList>
    </citation>
    <scope>NUCLEOTIDE SEQUENCE [LARGE SCALE GENOMIC DNA]</scope>
    <source>
        <strain evidence="1 2">DSM 21793</strain>
    </source>
</reference>
<keyword evidence="2" id="KW-1185">Reference proteome</keyword>
<evidence type="ECO:0000313" key="1">
    <source>
        <dbReference type="EMBL" id="MBB3893540.1"/>
    </source>
</evidence>